<name>A0A2G9UFE4_TELCI</name>
<evidence type="ECO:0000313" key="2">
    <source>
        <dbReference type="EMBL" id="PIO68906.1"/>
    </source>
</evidence>
<keyword evidence="1" id="KW-1133">Transmembrane helix</keyword>
<dbReference type="AlphaFoldDB" id="A0A2G9UFE4"/>
<evidence type="ECO:0000313" key="3">
    <source>
        <dbReference type="Proteomes" id="UP000230423"/>
    </source>
</evidence>
<evidence type="ECO:0000256" key="1">
    <source>
        <dbReference type="SAM" id="Phobius"/>
    </source>
</evidence>
<sequence>MNYGTRELYMLHTGRSITDLIDNNRLGDGNESYRSKYVRNWVLMGSREESHPRNYNYRMSTTAEKRLSTQPSERRKDWLFAGSFALAHAFLVTVVYHYVPEPYMDEIFHVRQTRK</sequence>
<keyword evidence="1" id="KW-0472">Membrane</keyword>
<keyword evidence="1" id="KW-0812">Transmembrane</keyword>
<protein>
    <submittedName>
        <fullName evidence="2">Uncharacterized protein</fullName>
    </submittedName>
</protein>
<keyword evidence="3" id="KW-1185">Reference proteome</keyword>
<dbReference type="OrthoDB" id="5842998at2759"/>
<organism evidence="2 3">
    <name type="scientific">Teladorsagia circumcincta</name>
    <name type="common">Brown stomach worm</name>
    <name type="synonym">Ostertagia circumcincta</name>
    <dbReference type="NCBI Taxonomy" id="45464"/>
    <lineage>
        <taxon>Eukaryota</taxon>
        <taxon>Metazoa</taxon>
        <taxon>Ecdysozoa</taxon>
        <taxon>Nematoda</taxon>
        <taxon>Chromadorea</taxon>
        <taxon>Rhabditida</taxon>
        <taxon>Rhabditina</taxon>
        <taxon>Rhabditomorpha</taxon>
        <taxon>Strongyloidea</taxon>
        <taxon>Trichostrongylidae</taxon>
        <taxon>Teladorsagia</taxon>
    </lineage>
</organism>
<dbReference type="Proteomes" id="UP000230423">
    <property type="component" value="Unassembled WGS sequence"/>
</dbReference>
<reference evidence="2 3" key="1">
    <citation type="submission" date="2015-09" db="EMBL/GenBank/DDBJ databases">
        <title>Draft genome of the parasitic nematode Teladorsagia circumcincta isolate WARC Sus (inbred).</title>
        <authorList>
            <person name="Mitreva M."/>
        </authorList>
    </citation>
    <scope>NUCLEOTIDE SEQUENCE [LARGE SCALE GENOMIC DNA]</scope>
    <source>
        <strain evidence="2 3">S</strain>
    </source>
</reference>
<dbReference type="EMBL" id="KZ346865">
    <property type="protein sequence ID" value="PIO68906.1"/>
    <property type="molecule type" value="Genomic_DNA"/>
</dbReference>
<feature type="transmembrane region" description="Helical" evidence="1">
    <location>
        <begin position="78"/>
        <end position="99"/>
    </location>
</feature>
<accession>A0A2G9UFE4</accession>
<proteinExistence type="predicted"/>
<gene>
    <name evidence="2" type="ORF">TELCIR_09290</name>
</gene>